<dbReference type="KEGG" id="mets:DK389_22020"/>
<dbReference type="AlphaFoldDB" id="A0A2U8W9M2"/>
<reference evidence="3" key="1">
    <citation type="submission" date="2018-05" db="EMBL/GenBank/DDBJ databases">
        <title>Complete Genome Sequence of Methylobacterium sp. 17SD2-17.</title>
        <authorList>
            <person name="Srinivasan S."/>
        </authorList>
    </citation>
    <scope>NUCLEOTIDE SEQUENCE [LARGE SCALE GENOMIC DNA]</scope>
    <source>
        <strain evidence="3">17SD2-17</strain>
    </source>
</reference>
<keyword evidence="3" id="KW-1185">Reference proteome</keyword>
<evidence type="ECO:0000313" key="3">
    <source>
        <dbReference type="Proteomes" id="UP000245926"/>
    </source>
</evidence>
<sequence>MTLHRPLLALGLAVPLALTVVAPASAFGFSDLNPVKIAKGAVKVAKKATKTVSRTVEKSAKAVGKTVEKGAKSVGHAAESVGQDAVKTVKAAPKAYMKVAKPVGGAISTYYHHAGKAIENTPLKVFKPLADDVAKAARTKEAKIGAAVGVGLLTGGGGTAALLRSGGTAAGAGAMTAYYGKQVYLKGREAAKDYRQHGMKKASGTIMSSYEERRKEIRGMQDYSRR</sequence>
<evidence type="ECO:0000313" key="2">
    <source>
        <dbReference type="EMBL" id="AWN42689.1"/>
    </source>
</evidence>
<dbReference type="Proteomes" id="UP000245926">
    <property type="component" value="Chromosome"/>
</dbReference>
<dbReference type="RefSeq" id="WP_109892811.1">
    <property type="nucleotide sequence ID" value="NZ_CP029550.1"/>
</dbReference>
<protein>
    <submittedName>
        <fullName evidence="2">Uncharacterized protein</fullName>
    </submittedName>
</protein>
<dbReference type="EMBL" id="CP029550">
    <property type="protein sequence ID" value="AWN42689.1"/>
    <property type="molecule type" value="Genomic_DNA"/>
</dbReference>
<proteinExistence type="predicted"/>
<organism evidence="2 3">
    <name type="scientific">Methylobacterium durans</name>
    <dbReference type="NCBI Taxonomy" id="2202825"/>
    <lineage>
        <taxon>Bacteria</taxon>
        <taxon>Pseudomonadati</taxon>
        <taxon>Pseudomonadota</taxon>
        <taxon>Alphaproteobacteria</taxon>
        <taxon>Hyphomicrobiales</taxon>
        <taxon>Methylobacteriaceae</taxon>
        <taxon>Methylobacterium</taxon>
    </lineage>
</organism>
<accession>A0A2U8W9M2</accession>
<keyword evidence="1" id="KW-0732">Signal</keyword>
<evidence type="ECO:0000256" key="1">
    <source>
        <dbReference type="SAM" id="SignalP"/>
    </source>
</evidence>
<feature type="chain" id="PRO_5016020030" evidence="1">
    <location>
        <begin position="27"/>
        <end position="226"/>
    </location>
</feature>
<feature type="signal peptide" evidence="1">
    <location>
        <begin position="1"/>
        <end position="26"/>
    </location>
</feature>
<dbReference type="OrthoDB" id="9950154at2"/>
<gene>
    <name evidence="2" type="ORF">DK389_22020</name>
</gene>
<name>A0A2U8W9M2_9HYPH</name>